<dbReference type="GO" id="GO:0005576">
    <property type="term" value="C:extracellular region"/>
    <property type="evidence" value="ECO:0007669"/>
    <property type="project" value="UniProtKB-SubCell"/>
</dbReference>
<gene>
    <name evidence="10" type="ORF">I8755_27390</name>
</gene>
<dbReference type="InterPro" id="IPR010126">
    <property type="entry name" value="Esterase_phb"/>
</dbReference>
<evidence type="ECO:0000256" key="8">
    <source>
        <dbReference type="SAM" id="MobiDB-lite"/>
    </source>
</evidence>
<comment type="subcellular location">
    <subcellularLocation>
        <location evidence="1">Secreted</location>
    </subcellularLocation>
</comment>
<proteinExistence type="predicted"/>
<accession>A0A7T4PKF8</accession>
<keyword evidence="5" id="KW-0378">Hydrolase</keyword>
<keyword evidence="3" id="KW-0858">Xylan degradation</keyword>
<evidence type="ECO:0000313" key="11">
    <source>
        <dbReference type="Proteomes" id="UP000596130"/>
    </source>
</evidence>
<name>A0A7T4PKF8_9ACTN</name>
<evidence type="ECO:0000256" key="3">
    <source>
        <dbReference type="ARBA" id="ARBA00022651"/>
    </source>
</evidence>
<keyword evidence="2" id="KW-0964">Secreted</keyword>
<reference evidence="10 11" key="1">
    <citation type="submission" date="2020-12" db="EMBL/GenBank/DDBJ databases">
        <title>Identification and biosynthesis of polyene macrolides produced by Streptomyces alfalfae Men-myco-93-63.</title>
        <authorList>
            <person name="Liu D."/>
            <person name="Li Y."/>
            <person name="Liu L."/>
            <person name="Han X."/>
            <person name="Shen F."/>
        </authorList>
    </citation>
    <scope>NUCLEOTIDE SEQUENCE [LARGE SCALE GENOMIC DNA]</scope>
    <source>
        <strain evidence="10 11">Men-myco-93-63</strain>
    </source>
</reference>
<protein>
    <submittedName>
        <fullName evidence="10">Polyhydroxybutyrate depolymerase</fullName>
    </submittedName>
</protein>
<dbReference type="SUPFAM" id="SSF53474">
    <property type="entry name" value="alpha/beta-Hydrolases"/>
    <property type="match status" value="1"/>
</dbReference>
<dbReference type="PANTHER" id="PTHR38050:SF2">
    <property type="entry name" value="FERULOYL ESTERASE C-RELATED"/>
    <property type="match status" value="1"/>
</dbReference>
<evidence type="ECO:0000256" key="6">
    <source>
        <dbReference type="ARBA" id="ARBA00023277"/>
    </source>
</evidence>
<keyword evidence="7" id="KW-0624">Polysaccharide degradation</keyword>
<dbReference type="Pfam" id="PF10503">
    <property type="entry name" value="Esterase_PHB"/>
    <property type="match status" value="1"/>
</dbReference>
<evidence type="ECO:0000256" key="2">
    <source>
        <dbReference type="ARBA" id="ARBA00022525"/>
    </source>
</evidence>
<evidence type="ECO:0000256" key="1">
    <source>
        <dbReference type="ARBA" id="ARBA00004613"/>
    </source>
</evidence>
<dbReference type="PANTHER" id="PTHR38050">
    <property type="match status" value="1"/>
</dbReference>
<organism evidence="10 11">
    <name type="scientific">Streptomyces alfalfae</name>
    <dbReference type="NCBI Taxonomy" id="1642299"/>
    <lineage>
        <taxon>Bacteria</taxon>
        <taxon>Bacillati</taxon>
        <taxon>Actinomycetota</taxon>
        <taxon>Actinomycetes</taxon>
        <taxon>Kitasatosporales</taxon>
        <taxon>Streptomycetaceae</taxon>
        <taxon>Streptomyces</taxon>
    </lineage>
</organism>
<dbReference type="Gene3D" id="3.40.50.1820">
    <property type="entry name" value="alpha/beta hydrolase"/>
    <property type="match status" value="1"/>
</dbReference>
<keyword evidence="4 9" id="KW-0732">Signal</keyword>
<evidence type="ECO:0000256" key="7">
    <source>
        <dbReference type="ARBA" id="ARBA00023326"/>
    </source>
</evidence>
<feature type="chain" id="PRO_5038647281" evidence="9">
    <location>
        <begin position="28"/>
        <end position="310"/>
    </location>
</feature>
<evidence type="ECO:0000256" key="9">
    <source>
        <dbReference type="SAM" id="SignalP"/>
    </source>
</evidence>
<dbReference type="Proteomes" id="UP000596130">
    <property type="component" value="Chromosome"/>
</dbReference>
<keyword evidence="6" id="KW-0119">Carbohydrate metabolism</keyword>
<feature type="region of interest" description="Disordered" evidence="8">
    <location>
        <begin position="27"/>
        <end position="53"/>
    </location>
</feature>
<dbReference type="EMBL" id="CP065959">
    <property type="protein sequence ID" value="QQC91709.1"/>
    <property type="molecule type" value="Genomic_DNA"/>
</dbReference>
<sequence length="310" mass="33323">MPSRRRTRFAPPLAAATALLLPLVACGSSKDPSDKRPGPTKKPTATVTPRPGDQKVTLVWKGEKRVYRVHTPPGYTRAGRLPLVIAMHPYPADGEAMAEISGLNAKADKENFLVAYPDGLNRGFNALICCGTEDDVGFIRAITETLTGSWKADPARVYATGISNGGDMAYKLAVELPGTFAAISPVSGGYLGTGAEKKSYVPRTPVSVLTFIGGLDEHYAGMDAGINAWQNRLSCEPDDRQLLKKNRIRKTAATCRDGSEVVVYRLPKMGHSWPNGAGGDMSDPTAGVNATDVMWRFFEKHTLDSSESPS</sequence>
<evidence type="ECO:0000256" key="4">
    <source>
        <dbReference type="ARBA" id="ARBA00022729"/>
    </source>
</evidence>
<dbReference type="InterPro" id="IPR029058">
    <property type="entry name" value="AB_hydrolase_fold"/>
</dbReference>
<evidence type="ECO:0000313" key="10">
    <source>
        <dbReference type="EMBL" id="QQC91709.1"/>
    </source>
</evidence>
<dbReference type="GO" id="GO:0030600">
    <property type="term" value="F:feruloyl esterase activity"/>
    <property type="evidence" value="ECO:0007669"/>
    <property type="project" value="InterPro"/>
</dbReference>
<dbReference type="GO" id="GO:0045493">
    <property type="term" value="P:xylan catabolic process"/>
    <property type="evidence" value="ECO:0007669"/>
    <property type="project" value="UniProtKB-KW"/>
</dbReference>
<dbReference type="AlphaFoldDB" id="A0A7T4PKF8"/>
<dbReference type="InterPro" id="IPR043595">
    <property type="entry name" value="FaeB/C/D"/>
</dbReference>
<dbReference type="RefSeq" id="WP_198503758.1">
    <property type="nucleotide sequence ID" value="NZ_CP065959.1"/>
</dbReference>
<evidence type="ECO:0000256" key="5">
    <source>
        <dbReference type="ARBA" id="ARBA00022801"/>
    </source>
</evidence>
<feature type="signal peptide" evidence="9">
    <location>
        <begin position="1"/>
        <end position="27"/>
    </location>
</feature>